<sequence>MNSPLPTMQEAAQEAEFQLLAAKDLLEWQCALSSAIHLDHLHNGGKSAGALAELAKYFSDTGFGGVYSAIDQFKQLGESETAPQNLQYENVSRDAGGAQ</sequence>
<proteinExistence type="predicted"/>
<name>A0ABY3PY68_9PSED</name>
<dbReference type="EMBL" id="CP075567">
    <property type="protein sequence ID" value="UFP98574.1"/>
    <property type="molecule type" value="Genomic_DNA"/>
</dbReference>
<keyword evidence="2" id="KW-1185">Reference proteome</keyword>
<dbReference type="Proteomes" id="UP001162907">
    <property type="component" value="Chromosome"/>
</dbReference>
<dbReference type="RefSeq" id="WP_230732677.1">
    <property type="nucleotide sequence ID" value="NZ_CP075567.1"/>
</dbReference>
<accession>A0ABY3PY68</accession>
<evidence type="ECO:0000313" key="1">
    <source>
        <dbReference type="EMBL" id="UFP98574.1"/>
    </source>
</evidence>
<gene>
    <name evidence="1" type="ORF">KJY40_21375</name>
</gene>
<evidence type="ECO:0000313" key="2">
    <source>
        <dbReference type="Proteomes" id="UP001162907"/>
    </source>
</evidence>
<organism evidence="1 2">
    <name type="scientific">Pseudomonas fitomaticsae</name>
    <dbReference type="NCBI Taxonomy" id="2837969"/>
    <lineage>
        <taxon>Bacteria</taxon>
        <taxon>Pseudomonadati</taxon>
        <taxon>Pseudomonadota</taxon>
        <taxon>Gammaproteobacteria</taxon>
        <taxon>Pseudomonadales</taxon>
        <taxon>Pseudomonadaceae</taxon>
        <taxon>Pseudomonas</taxon>
    </lineage>
</organism>
<protein>
    <submittedName>
        <fullName evidence="1">Uncharacterized protein</fullName>
    </submittedName>
</protein>
<reference evidence="1 2" key="1">
    <citation type="journal article" date="2022" name="Int. J. Syst. Evol. Microbiol.">
        <title>Pseudomonas fitomaticsae sp. nov., isolated at Marimurtra Botanical Garden in Blanes, Catalonia, Spain.</title>
        <authorList>
            <person name="Atanasov K.E."/>
            <person name="Galbis D.M."/>
            <person name="Cornado D."/>
            <person name="Serpico A."/>
            <person name="Sanchez G."/>
            <person name="Bosch M."/>
            <person name="Ferrer A."/>
            <person name="Altabella T."/>
        </authorList>
    </citation>
    <scope>NUCLEOTIDE SEQUENCE [LARGE SCALE GENOMIC DNA]</scope>
    <source>
        <strain evidence="1 2">FIT81</strain>
    </source>
</reference>